<evidence type="ECO:0000256" key="4">
    <source>
        <dbReference type="ARBA" id="ARBA00012949"/>
    </source>
</evidence>
<dbReference type="PROSITE" id="PS00078">
    <property type="entry name" value="COX2"/>
    <property type="match status" value="1"/>
</dbReference>
<dbReference type="InterPro" id="IPR002429">
    <property type="entry name" value="CcO_II-like_C"/>
</dbReference>
<dbReference type="PROSITE" id="PS51007">
    <property type="entry name" value="CYTC"/>
    <property type="match status" value="1"/>
</dbReference>
<evidence type="ECO:0000256" key="18">
    <source>
        <dbReference type="ARBA" id="ARBA00047816"/>
    </source>
</evidence>
<keyword evidence="6 19" id="KW-0349">Heme</keyword>
<evidence type="ECO:0000256" key="11">
    <source>
        <dbReference type="ARBA" id="ARBA00022982"/>
    </source>
</evidence>
<evidence type="ECO:0000259" key="22">
    <source>
        <dbReference type="PROSITE" id="PS51007"/>
    </source>
</evidence>
<dbReference type="EC" id="7.1.1.9" evidence="4"/>
<dbReference type="InterPro" id="IPR008972">
    <property type="entry name" value="Cupredoxin"/>
</dbReference>
<keyword evidence="15 20" id="KW-0472">Membrane</keyword>
<evidence type="ECO:0000256" key="1">
    <source>
        <dbReference type="ARBA" id="ARBA00004141"/>
    </source>
</evidence>
<dbReference type="PROSITE" id="PS50857">
    <property type="entry name" value="COX2_CUA"/>
    <property type="match status" value="1"/>
</dbReference>
<keyword evidence="12 20" id="KW-1133">Transmembrane helix</keyword>
<dbReference type="InterPro" id="IPR045187">
    <property type="entry name" value="CcO_II"/>
</dbReference>
<evidence type="ECO:0000256" key="10">
    <source>
        <dbReference type="ARBA" id="ARBA00022967"/>
    </source>
</evidence>
<comment type="function">
    <text evidence="16">Subunits I and II form the functional core of the enzyme complex. Electrons originating in cytochrome c are transferred via heme a and Cu(A) to the binuclear center formed by heme a3 and Cu(B).</text>
</comment>
<keyword evidence="7" id="KW-0679">Respiratory chain</keyword>
<sequence>MMEALHDVLAPFGPQAAHVRELWLLTLAVCTVVFAAVLAALLFALLRAPRANAQSPPGLSDLGRPEPGKRRSVIAAVAASTLLLLALIAASIFTDRALARLSTEGALRLEVTAHQWWWEVRYVEPNVADSFITANEIHVPTGRPVIVTLKADDVIHSFWVPSLAGKKDLLPGRTTTMNFRADRDGVYRGQCAEFCGSQHALMAFFVVADPPERYAAWAAAQRRTASEPTESQPMRGREIFMRSSCAMCHAIDGTTAQAVRGPNLTHVASRGTLAAGALANTPEDLKRWIADPQQIKPGTYMPATRLAPEEMDALVGYLQTLR</sequence>
<feature type="transmembrane region" description="Helical" evidence="20">
    <location>
        <begin position="73"/>
        <end position="93"/>
    </location>
</feature>
<keyword evidence="13 19" id="KW-0408">Iron</keyword>
<evidence type="ECO:0000256" key="6">
    <source>
        <dbReference type="ARBA" id="ARBA00022617"/>
    </source>
</evidence>
<organism evidence="23 24">
    <name type="scientific">Variovorax paradoxus</name>
    <dbReference type="NCBI Taxonomy" id="34073"/>
    <lineage>
        <taxon>Bacteria</taxon>
        <taxon>Pseudomonadati</taxon>
        <taxon>Pseudomonadota</taxon>
        <taxon>Betaproteobacteria</taxon>
        <taxon>Burkholderiales</taxon>
        <taxon>Comamonadaceae</taxon>
        <taxon>Variovorax</taxon>
    </lineage>
</organism>
<evidence type="ECO:0000256" key="3">
    <source>
        <dbReference type="ARBA" id="ARBA00007866"/>
    </source>
</evidence>
<evidence type="ECO:0000256" key="14">
    <source>
        <dbReference type="ARBA" id="ARBA00023008"/>
    </source>
</evidence>
<dbReference type="Gene3D" id="2.60.40.420">
    <property type="entry name" value="Cupredoxins - blue copper proteins"/>
    <property type="match status" value="1"/>
</dbReference>
<evidence type="ECO:0000256" key="19">
    <source>
        <dbReference type="PROSITE-ProRule" id="PRU00433"/>
    </source>
</evidence>
<evidence type="ECO:0000313" key="24">
    <source>
        <dbReference type="Proteomes" id="UP000425817"/>
    </source>
</evidence>
<evidence type="ECO:0000256" key="7">
    <source>
        <dbReference type="ARBA" id="ARBA00022660"/>
    </source>
</evidence>
<evidence type="ECO:0000256" key="12">
    <source>
        <dbReference type="ARBA" id="ARBA00022989"/>
    </source>
</evidence>
<dbReference type="InterPro" id="IPR001505">
    <property type="entry name" value="Copper_CuA"/>
</dbReference>
<dbReference type="SUPFAM" id="SSF49503">
    <property type="entry name" value="Cupredoxins"/>
    <property type="match status" value="1"/>
</dbReference>
<dbReference type="GO" id="GO:0042773">
    <property type="term" value="P:ATP synthesis coupled electron transport"/>
    <property type="evidence" value="ECO:0007669"/>
    <property type="project" value="TreeGrafter"/>
</dbReference>
<comment type="similarity">
    <text evidence="3">Belongs to the cytochrome c oxidase subunit 2 family.</text>
</comment>
<dbReference type="InterPro" id="IPR036909">
    <property type="entry name" value="Cyt_c-like_dom_sf"/>
</dbReference>
<evidence type="ECO:0000313" key="23">
    <source>
        <dbReference type="EMBL" id="QGW80659.1"/>
    </source>
</evidence>
<dbReference type="GO" id="GO:0042597">
    <property type="term" value="C:periplasmic space"/>
    <property type="evidence" value="ECO:0007669"/>
    <property type="project" value="UniProtKB-SubCell"/>
</dbReference>
<dbReference type="GO" id="GO:0005507">
    <property type="term" value="F:copper ion binding"/>
    <property type="evidence" value="ECO:0007669"/>
    <property type="project" value="InterPro"/>
</dbReference>
<evidence type="ECO:0000259" key="21">
    <source>
        <dbReference type="PROSITE" id="PS50857"/>
    </source>
</evidence>
<evidence type="ECO:0000256" key="17">
    <source>
        <dbReference type="ARBA" id="ARBA00031399"/>
    </source>
</evidence>
<dbReference type="EMBL" id="CP046622">
    <property type="protein sequence ID" value="QGW80659.1"/>
    <property type="molecule type" value="Genomic_DNA"/>
</dbReference>
<dbReference type="RefSeq" id="WP_157611853.1">
    <property type="nucleotide sequence ID" value="NZ_CP046622.1"/>
</dbReference>
<evidence type="ECO:0000256" key="16">
    <source>
        <dbReference type="ARBA" id="ARBA00024688"/>
    </source>
</evidence>
<dbReference type="Pfam" id="PF00034">
    <property type="entry name" value="Cytochrom_C"/>
    <property type="match status" value="1"/>
</dbReference>
<dbReference type="InterPro" id="IPR009056">
    <property type="entry name" value="Cyt_c-like_dom"/>
</dbReference>
<dbReference type="GO" id="GO:0016020">
    <property type="term" value="C:membrane"/>
    <property type="evidence" value="ECO:0007669"/>
    <property type="project" value="UniProtKB-SubCell"/>
</dbReference>
<evidence type="ECO:0000256" key="8">
    <source>
        <dbReference type="ARBA" id="ARBA00022692"/>
    </source>
</evidence>
<evidence type="ECO:0000256" key="13">
    <source>
        <dbReference type="ARBA" id="ARBA00023004"/>
    </source>
</evidence>
<comment type="catalytic activity">
    <reaction evidence="18">
        <text>4 Fe(II)-[cytochrome c] + O2 + 8 H(+)(in) = 4 Fe(III)-[cytochrome c] + 2 H2O + 4 H(+)(out)</text>
        <dbReference type="Rhea" id="RHEA:11436"/>
        <dbReference type="Rhea" id="RHEA-COMP:10350"/>
        <dbReference type="Rhea" id="RHEA-COMP:14399"/>
        <dbReference type="ChEBI" id="CHEBI:15377"/>
        <dbReference type="ChEBI" id="CHEBI:15378"/>
        <dbReference type="ChEBI" id="CHEBI:15379"/>
        <dbReference type="ChEBI" id="CHEBI:29033"/>
        <dbReference type="ChEBI" id="CHEBI:29034"/>
        <dbReference type="EC" id="7.1.1.9"/>
    </reaction>
</comment>
<evidence type="ECO:0000256" key="20">
    <source>
        <dbReference type="SAM" id="Phobius"/>
    </source>
</evidence>
<dbReference type="InterPro" id="IPR014222">
    <property type="entry name" value="Cyt_c_oxidase_su2"/>
</dbReference>
<dbReference type="GO" id="GO:0016491">
    <property type="term" value="F:oxidoreductase activity"/>
    <property type="evidence" value="ECO:0007669"/>
    <property type="project" value="UniProtKB-KW"/>
</dbReference>
<keyword evidence="5" id="KW-0813">Transport</keyword>
<keyword evidence="11" id="KW-0249">Electron transport</keyword>
<evidence type="ECO:0000256" key="2">
    <source>
        <dbReference type="ARBA" id="ARBA00004418"/>
    </source>
</evidence>
<name>A0A6I6H5I4_VARPD</name>
<dbReference type="Proteomes" id="UP000425817">
    <property type="component" value="Chromosome"/>
</dbReference>
<dbReference type="PANTHER" id="PTHR22888:SF9">
    <property type="entry name" value="CYTOCHROME C OXIDASE SUBUNIT 2"/>
    <property type="match status" value="1"/>
</dbReference>
<feature type="domain" description="Cytochrome c" evidence="22">
    <location>
        <begin position="231"/>
        <end position="322"/>
    </location>
</feature>
<dbReference type="CDD" id="cd04213">
    <property type="entry name" value="CuRO_CcO_Caa3_II"/>
    <property type="match status" value="1"/>
</dbReference>
<keyword evidence="23" id="KW-0560">Oxidoreductase</keyword>
<evidence type="ECO:0000256" key="5">
    <source>
        <dbReference type="ARBA" id="ARBA00022448"/>
    </source>
</evidence>
<keyword evidence="10" id="KW-1278">Translocase</keyword>
<dbReference type="Pfam" id="PF00116">
    <property type="entry name" value="COX2"/>
    <property type="match status" value="1"/>
</dbReference>
<evidence type="ECO:0000256" key="9">
    <source>
        <dbReference type="ARBA" id="ARBA00022723"/>
    </source>
</evidence>
<dbReference type="InterPro" id="IPR036257">
    <property type="entry name" value="Cyt_c_oxidase_su2_TM_sf"/>
</dbReference>
<comment type="subcellular location">
    <subcellularLocation>
        <location evidence="1">Membrane</location>
        <topology evidence="1">Multi-pass membrane protein</topology>
    </subcellularLocation>
    <subcellularLocation>
        <location evidence="2">Periplasm</location>
    </subcellularLocation>
</comment>
<dbReference type="Gene3D" id="1.10.287.90">
    <property type="match status" value="1"/>
</dbReference>
<dbReference type="GO" id="GO:0020037">
    <property type="term" value="F:heme binding"/>
    <property type="evidence" value="ECO:0007669"/>
    <property type="project" value="InterPro"/>
</dbReference>
<evidence type="ECO:0000256" key="15">
    <source>
        <dbReference type="ARBA" id="ARBA00023136"/>
    </source>
</evidence>
<dbReference type="PANTHER" id="PTHR22888">
    <property type="entry name" value="CYTOCHROME C OXIDASE, SUBUNIT II"/>
    <property type="match status" value="1"/>
</dbReference>
<feature type="transmembrane region" description="Helical" evidence="20">
    <location>
        <begin position="22"/>
        <end position="46"/>
    </location>
</feature>
<dbReference type="SUPFAM" id="SSF46626">
    <property type="entry name" value="Cytochrome c"/>
    <property type="match status" value="1"/>
</dbReference>
<reference evidence="23 24" key="1">
    <citation type="submission" date="2019-12" db="EMBL/GenBank/DDBJ databases">
        <title>Hybrid Genome Assemblies of two High G+C Isolates from Undergraduate Microbiology Courses.</title>
        <authorList>
            <person name="Ne Ville C.J."/>
            <person name="Enright D."/>
            <person name="Hernandez I."/>
            <person name="Dodsworth J."/>
            <person name="Orwin P.M."/>
        </authorList>
    </citation>
    <scope>NUCLEOTIDE SEQUENCE [LARGE SCALE GENOMIC DNA]</scope>
    <source>
        <strain evidence="23 24">CSUSB</strain>
    </source>
</reference>
<protein>
    <recommendedName>
        <fullName evidence="4">cytochrome-c oxidase</fullName>
        <ecNumber evidence="4">7.1.1.9</ecNumber>
    </recommendedName>
    <alternativeName>
        <fullName evidence="17">Cytochrome aa3 subunit 2</fullName>
    </alternativeName>
</protein>
<proteinExistence type="inferred from homology"/>
<gene>
    <name evidence="23" type="primary">coxB</name>
    <name evidence="23" type="ORF">GOQ09_03230</name>
</gene>
<dbReference type="InterPro" id="IPR034236">
    <property type="entry name" value="CuRO_CcO_Caa3_II"/>
</dbReference>
<keyword evidence="9 19" id="KW-0479">Metal-binding</keyword>
<accession>A0A6I6H5I4</accession>
<dbReference type="AlphaFoldDB" id="A0A6I6H5I4"/>
<feature type="domain" description="Cytochrome oxidase subunit II copper A binding" evidence="21">
    <location>
        <begin position="104"/>
        <end position="220"/>
    </location>
</feature>
<keyword evidence="8 20" id="KW-0812">Transmembrane</keyword>
<keyword evidence="14" id="KW-0186">Copper</keyword>
<dbReference type="OrthoDB" id="9773456at2"/>
<dbReference type="NCBIfam" id="TIGR02866">
    <property type="entry name" value="CoxB"/>
    <property type="match status" value="1"/>
</dbReference>
<dbReference type="GO" id="GO:0004129">
    <property type="term" value="F:cytochrome-c oxidase activity"/>
    <property type="evidence" value="ECO:0007669"/>
    <property type="project" value="UniProtKB-EC"/>
</dbReference>